<feature type="region of interest" description="Disordered" evidence="1">
    <location>
        <begin position="1"/>
        <end position="69"/>
    </location>
</feature>
<dbReference type="HOGENOM" id="CLU_052397_0_1_1"/>
<proteinExistence type="predicted"/>
<evidence type="ECO:0000313" key="4">
    <source>
        <dbReference type="Proteomes" id="UP000054549"/>
    </source>
</evidence>
<dbReference type="InParanoid" id="A0A0C2X4P3"/>
<reference evidence="3 4" key="1">
    <citation type="submission" date="2014-04" db="EMBL/GenBank/DDBJ databases">
        <title>Evolutionary Origins and Diversification of the Mycorrhizal Mutualists.</title>
        <authorList>
            <consortium name="DOE Joint Genome Institute"/>
            <consortium name="Mycorrhizal Genomics Consortium"/>
            <person name="Kohler A."/>
            <person name="Kuo A."/>
            <person name="Nagy L.G."/>
            <person name="Floudas D."/>
            <person name="Copeland A."/>
            <person name="Barry K.W."/>
            <person name="Cichocki N."/>
            <person name="Veneault-Fourrey C."/>
            <person name="LaButti K."/>
            <person name="Lindquist E.A."/>
            <person name="Lipzen A."/>
            <person name="Lundell T."/>
            <person name="Morin E."/>
            <person name="Murat C."/>
            <person name="Riley R."/>
            <person name="Ohm R."/>
            <person name="Sun H."/>
            <person name="Tunlid A."/>
            <person name="Henrissat B."/>
            <person name="Grigoriev I.V."/>
            <person name="Hibbett D.S."/>
            <person name="Martin F."/>
        </authorList>
    </citation>
    <scope>NUCLEOTIDE SEQUENCE [LARGE SCALE GENOMIC DNA]</scope>
    <source>
        <strain evidence="3 4">Koide BX008</strain>
    </source>
</reference>
<evidence type="ECO:0000256" key="1">
    <source>
        <dbReference type="SAM" id="MobiDB-lite"/>
    </source>
</evidence>
<gene>
    <name evidence="3" type="ORF">M378DRAFT_7922</name>
</gene>
<keyword evidence="4" id="KW-1185">Reference proteome</keyword>
<dbReference type="PROSITE" id="PS50097">
    <property type="entry name" value="BTB"/>
    <property type="match status" value="1"/>
</dbReference>
<dbReference type="InterPro" id="IPR000210">
    <property type="entry name" value="BTB/POZ_dom"/>
</dbReference>
<dbReference type="Pfam" id="PF00651">
    <property type="entry name" value="BTB"/>
    <property type="match status" value="1"/>
</dbReference>
<organism evidence="3 4">
    <name type="scientific">Amanita muscaria (strain Koide BX008)</name>
    <dbReference type="NCBI Taxonomy" id="946122"/>
    <lineage>
        <taxon>Eukaryota</taxon>
        <taxon>Fungi</taxon>
        <taxon>Dikarya</taxon>
        <taxon>Basidiomycota</taxon>
        <taxon>Agaricomycotina</taxon>
        <taxon>Agaricomycetes</taxon>
        <taxon>Agaricomycetidae</taxon>
        <taxon>Agaricales</taxon>
        <taxon>Pluteineae</taxon>
        <taxon>Amanitaceae</taxon>
        <taxon>Amanita</taxon>
    </lineage>
</organism>
<feature type="domain" description="BTB" evidence="2">
    <location>
        <begin position="81"/>
        <end position="150"/>
    </location>
</feature>
<dbReference type="STRING" id="946122.A0A0C2X4P3"/>
<dbReference type="InterPro" id="IPR011333">
    <property type="entry name" value="SKP1/BTB/POZ_sf"/>
</dbReference>
<protein>
    <recommendedName>
        <fullName evidence="2">BTB domain-containing protein</fullName>
    </recommendedName>
</protein>
<name>A0A0C2X4P3_AMAMK</name>
<sequence length="362" mass="40213">MEFSYNIRNSPDSSQQATSAAETTRLRRPEHTISMSPSLVGGSEMSAKNTPLDNPDSHEPSICINAGPSDAEKPFDASAKADVILRSSDLVDFFVLKPILSLASSVFDHMFSIPQGSNEAESTNEMKNELPVVDLAEDSTTLYNLLLLLYPLKEPADTLEVYLRLAEAAKKYAMDETLQKLKGLVMSCRMMVEEPLATFAVAMHFGWVEVMREAALNSLAIPLRDLVSDGQSKYLHFVSLADYRDLLSWRFACQDVLDKIFARWTTLDIEKPGIIASPRIVLRSIFGSHLLQRLKETGCPRSTVLTDDHFVSGNIIQEVFDWLTSSSMAEYNRARELMMTDIENALSKVPLKINGIVVQAGG</sequence>
<dbReference type="Proteomes" id="UP000054549">
    <property type="component" value="Unassembled WGS sequence"/>
</dbReference>
<evidence type="ECO:0000313" key="3">
    <source>
        <dbReference type="EMBL" id="KIL69232.1"/>
    </source>
</evidence>
<feature type="compositionally biased region" description="Polar residues" evidence="1">
    <location>
        <begin position="1"/>
        <end position="22"/>
    </location>
</feature>
<dbReference type="OrthoDB" id="2665493at2759"/>
<evidence type="ECO:0000259" key="2">
    <source>
        <dbReference type="PROSITE" id="PS50097"/>
    </source>
</evidence>
<dbReference type="EMBL" id="KN818226">
    <property type="protein sequence ID" value="KIL69232.1"/>
    <property type="molecule type" value="Genomic_DNA"/>
</dbReference>
<dbReference type="Gene3D" id="3.30.710.10">
    <property type="entry name" value="Potassium Channel Kv1.1, Chain A"/>
    <property type="match status" value="1"/>
</dbReference>
<accession>A0A0C2X4P3</accession>
<dbReference type="AlphaFoldDB" id="A0A0C2X4P3"/>